<evidence type="ECO:0000256" key="2">
    <source>
        <dbReference type="SAM" id="SignalP"/>
    </source>
</evidence>
<dbReference type="AlphaFoldDB" id="A0A4P9ZIK6"/>
<feature type="compositionally biased region" description="Basic and acidic residues" evidence="1">
    <location>
        <begin position="696"/>
        <end position="713"/>
    </location>
</feature>
<feature type="compositionally biased region" description="Polar residues" evidence="1">
    <location>
        <begin position="137"/>
        <end position="149"/>
    </location>
</feature>
<feature type="compositionally biased region" description="Acidic residues" evidence="1">
    <location>
        <begin position="360"/>
        <end position="376"/>
    </location>
</feature>
<gene>
    <name evidence="3" type="ORF">METBISCDRAFT_21116</name>
</gene>
<feature type="region of interest" description="Disordered" evidence="1">
    <location>
        <begin position="99"/>
        <end position="231"/>
    </location>
</feature>
<sequence>MIFVSQTCVLRLLAVAFVASSTVSAVSIRCARSEGKDCAFSQFHPEIAMGNELEVNSEAYIDSVPVDPFSEALSNQKVVEAQFFPGIFRKMFKKKKKAASEEEASTPEELAPADTSAGDSSGNEGAGNTGPVEADLGSTSPSEQGQTEEGSTEAGHEDTIEESYTGDGNEEDGGNEDDVEEGKGESEEVSAEGLDGERNGDNYGSSEAEYAEPETAGLDFEAEFDSAGERPQDVKEYFVNKYQADTNDREAKNFDYFDVLHDVANSNNEYKERKVAAQQKSSNQAEEVQSNDNGHQKFLQFPALSPSDASSASQTESLEHAVPELVPELVGASLFFDREPLKQLPKNWKLGMSQVVAADNSDDEGGESEEEEEEEKGEYSDEAKGSDKGSGKEATTKKTQSSSQKIRVGHPGPEGTTGDWAYNTRVNSWKQVAESKGSRFFFKNSVLIAFLLGVLTLCKGLQIGVVRPQDTDTAIQKRSDNDRTIQMHDIGIRNYYSKPGSEALVEQRDLNIFETRAAPEIFEAKLSTSSNNEKSDGGSLGLELTFNTGFNIGLRLRPTRTKQKIKKILFYLPKKVIKKTQQYLGSLKDSNGSYSDDDLGSLKDSNGSYSDDDLLYSDESASCSGTCHASGQSICHSNCQRGKCKHAIKSSAYDEEIVLESCDQHNEEDCHFFTASYEGKDGHPQDEDQNEYSSDEECKKDSKWEETLQKEEYQTDDEDDATLGYQSDEEYVPPFAHHIAVLGPALKNPDSKNDIFRKIESEIGFFSVSPQSFEYASSMGSVIRPLLQNSYLNAYKKVAALPEIASNTAEGPEFDKESDERTLKTEDRHSSVKTK</sequence>
<dbReference type="EMBL" id="ML004429">
    <property type="protein sequence ID" value="RKP32853.1"/>
    <property type="molecule type" value="Genomic_DNA"/>
</dbReference>
<dbReference type="Proteomes" id="UP000268321">
    <property type="component" value="Unassembled WGS sequence"/>
</dbReference>
<feature type="region of interest" description="Disordered" evidence="1">
    <location>
        <begin position="676"/>
        <end position="719"/>
    </location>
</feature>
<feature type="region of interest" description="Disordered" evidence="1">
    <location>
        <begin position="272"/>
        <end position="319"/>
    </location>
</feature>
<feature type="chain" id="PRO_5020866492" evidence="2">
    <location>
        <begin position="26"/>
        <end position="835"/>
    </location>
</feature>
<reference evidence="4" key="1">
    <citation type="journal article" date="2018" name="Nat. Microbiol.">
        <title>Leveraging single-cell genomics to expand the fungal tree of life.</title>
        <authorList>
            <person name="Ahrendt S.R."/>
            <person name="Quandt C.A."/>
            <person name="Ciobanu D."/>
            <person name="Clum A."/>
            <person name="Salamov A."/>
            <person name="Andreopoulos B."/>
            <person name="Cheng J.F."/>
            <person name="Woyke T."/>
            <person name="Pelin A."/>
            <person name="Henrissat B."/>
            <person name="Reynolds N.K."/>
            <person name="Benny G.L."/>
            <person name="Smith M.E."/>
            <person name="James T.Y."/>
            <person name="Grigoriev I.V."/>
        </authorList>
    </citation>
    <scope>NUCLEOTIDE SEQUENCE [LARGE SCALE GENOMIC DNA]</scope>
    <source>
        <strain evidence="4">Baker2002</strain>
    </source>
</reference>
<keyword evidence="4" id="KW-1185">Reference proteome</keyword>
<evidence type="ECO:0000313" key="3">
    <source>
        <dbReference type="EMBL" id="RKP32853.1"/>
    </source>
</evidence>
<feature type="compositionally biased region" description="Polar residues" evidence="1">
    <location>
        <begin position="278"/>
        <end position="293"/>
    </location>
</feature>
<feature type="region of interest" description="Disordered" evidence="1">
    <location>
        <begin position="359"/>
        <end position="421"/>
    </location>
</feature>
<feature type="compositionally biased region" description="Basic and acidic residues" evidence="1">
    <location>
        <begin position="813"/>
        <end position="835"/>
    </location>
</feature>
<name>A0A4P9ZIK6_9ASCO</name>
<feature type="signal peptide" evidence="2">
    <location>
        <begin position="1"/>
        <end position="25"/>
    </location>
</feature>
<feature type="region of interest" description="Disordered" evidence="1">
    <location>
        <begin position="806"/>
        <end position="835"/>
    </location>
</feature>
<proteinExistence type="predicted"/>
<evidence type="ECO:0000256" key="1">
    <source>
        <dbReference type="SAM" id="MobiDB-lite"/>
    </source>
</evidence>
<organism evidence="3 4">
    <name type="scientific">Metschnikowia bicuspidata</name>
    <dbReference type="NCBI Taxonomy" id="27322"/>
    <lineage>
        <taxon>Eukaryota</taxon>
        <taxon>Fungi</taxon>
        <taxon>Dikarya</taxon>
        <taxon>Ascomycota</taxon>
        <taxon>Saccharomycotina</taxon>
        <taxon>Pichiomycetes</taxon>
        <taxon>Metschnikowiaceae</taxon>
        <taxon>Metschnikowia</taxon>
    </lineage>
</organism>
<feature type="compositionally biased region" description="Low complexity" evidence="1">
    <location>
        <begin position="303"/>
        <end position="316"/>
    </location>
</feature>
<accession>A0A4P9ZIK6</accession>
<protein>
    <submittedName>
        <fullName evidence="3">Uncharacterized protein</fullName>
    </submittedName>
</protein>
<feature type="compositionally biased region" description="Basic and acidic residues" evidence="1">
    <location>
        <begin position="377"/>
        <end position="396"/>
    </location>
</feature>
<feature type="compositionally biased region" description="Acidic residues" evidence="1">
    <location>
        <begin position="168"/>
        <end position="180"/>
    </location>
</feature>
<keyword evidence="2" id="KW-0732">Signal</keyword>
<evidence type="ECO:0000313" key="4">
    <source>
        <dbReference type="Proteomes" id="UP000268321"/>
    </source>
</evidence>